<dbReference type="Gene3D" id="6.20.190.10">
    <property type="entry name" value="Nutrient germinant receptor protein C, domain 1"/>
    <property type="match status" value="1"/>
</dbReference>
<dbReference type="InterPro" id="IPR008844">
    <property type="entry name" value="Spore_GerAC-like"/>
</dbReference>
<sequence length="399" mass="44131">MSKFKTICLLLMVTLFLSGCWSKRELNELAIVSALGIDKVDDEFEVTVQIVVPGEISSKAPTSGRSPVTTNYAKGKTIFEAIRKMTTLSTRKIYFAHTQVVIIGEELAKEGISEALDLISRDHEFRNDFNVIIAHEATAKEVLNILTPIEKVPANKMINSLNTSEKAWGSTIAINIDELVSTLSSPETSPILSAIEIKGDATLGMGATNVDKVKTPVVLKYAGLAVFKEDKYIGLLTEEESKSVSFLSDKIKSTIEIIACPKGGTLATEITKSKTKIKGKFEKGTPKINVHIDVEQNVGEVECTINLTSQKSIDYVNKKTEELIKKQIEKSISTIQQTYRSDILGFGEELHRADPEKWKKIKNDWPTIFQDLAVNVEVHVKTKGLGTMQNSLLSKKKKE</sequence>
<keyword evidence="11" id="KW-1185">Reference proteome</keyword>
<evidence type="ECO:0000256" key="6">
    <source>
        <dbReference type="ARBA" id="ARBA00023139"/>
    </source>
</evidence>
<dbReference type="NCBIfam" id="TIGR02887">
    <property type="entry name" value="spore_ger_x_C"/>
    <property type="match status" value="1"/>
</dbReference>
<dbReference type="Proteomes" id="UP001558534">
    <property type="component" value="Unassembled WGS sequence"/>
</dbReference>
<reference evidence="10 11" key="1">
    <citation type="submission" date="2024-07" db="EMBL/GenBank/DDBJ databases">
        <title>Characterization of a bacterium isolated from hydrolysated instant sea cucumber by whole-genome sequencing and metabolomics.</title>
        <authorList>
            <person name="Luo X."/>
            <person name="Zhang Z."/>
            <person name="Zheng Z."/>
            <person name="Zhang W."/>
            <person name="Ming T."/>
            <person name="Jiao L."/>
            <person name="Su X."/>
            <person name="Kong F."/>
            <person name="Xu J."/>
        </authorList>
    </citation>
    <scope>NUCLEOTIDE SEQUENCE [LARGE SCALE GENOMIC DNA]</scope>
    <source>
        <strain evidence="10 11">XL-2024</strain>
    </source>
</reference>
<keyword evidence="7" id="KW-0449">Lipoprotein</keyword>
<comment type="similarity">
    <text evidence="2">Belongs to the GerABKC lipoprotein family.</text>
</comment>
<evidence type="ECO:0000313" key="11">
    <source>
        <dbReference type="Proteomes" id="UP001558534"/>
    </source>
</evidence>
<comment type="caution">
    <text evidence="10">The sequence shown here is derived from an EMBL/GenBank/DDBJ whole genome shotgun (WGS) entry which is preliminary data.</text>
</comment>
<dbReference type="Gene3D" id="3.30.300.210">
    <property type="entry name" value="Nutrient germinant receptor protein C, domain 3"/>
    <property type="match status" value="1"/>
</dbReference>
<evidence type="ECO:0000256" key="7">
    <source>
        <dbReference type="ARBA" id="ARBA00023288"/>
    </source>
</evidence>
<dbReference type="RefSeq" id="WP_368634871.1">
    <property type="nucleotide sequence ID" value="NZ_JBFRHK010000001.1"/>
</dbReference>
<keyword evidence="3" id="KW-0309">Germination</keyword>
<dbReference type="Pfam" id="PF05504">
    <property type="entry name" value="Spore_GerAC"/>
    <property type="match status" value="1"/>
</dbReference>
<evidence type="ECO:0000259" key="9">
    <source>
        <dbReference type="Pfam" id="PF25198"/>
    </source>
</evidence>
<organism evidence="10 11">
    <name type="scientific">Lysinibacillus xylanilyticus</name>
    <dbReference type="NCBI Taxonomy" id="582475"/>
    <lineage>
        <taxon>Bacteria</taxon>
        <taxon>Bacillati</taxon>
        <taxon>Bacillota</taxon>
        <taxon>Bacilli</taxon>
        <taxon>Bacillales</taxon>
        <taxon>Bacillaceae</taxon>
        <taxon>Lysinibacillus</taxon>
    </lineage>
</organism>
<keyword evidence="5" id="KW-0472">Membrane</keyword>
<feature type="domain" description="Spore germination protein N-terminal" evidence="9">
    <location>
        <begin position="23"/>
        <end position="197"/>
    </location>
</feature>
<dbReference type="PANTHER" id="PTHR35789">
    <property type="entry name" value="SPORE GERMINATION PROTEIN B3"/>
    <property type="match status" value="1"/>
</dbReference>
<dbReference type="EMBL" id="JBFRHK010000001">
    <property type="protein sequence ID" value="MEX3743845.1"/>
    <property type="molecule type" value="Genomic_DNA"/>
</dbReference>
<comment type="subcellular location">
    <subcellularLocation>
        <location evidence="1">Membrane</location>
        <topology evidence="1">Lipid-anchor</topology>
    </subcellularLocation>
</comment>
<keyword evidence="6" id="KW-0564">Palmitate</keyword>
<evidence type="ECO:0000256" key="5">
    <source>
        <dbReference type="ARBA" id="ARBA00023136"/>
    </source>
</evidence>
<dbReference type="InterPro" id="IPR046953">
    <property type="entry name" value="Spore_GerAC-like_C"/>
</dbReference>
<name>A0ABV3VS76_9BACI</name>
<feature type="domain" description="Spore germination GerAC-like C-terminal" evidence="8">
    <location>
        <begin position="223"/>
        <end position="384"/>
    </location>
</feature>
<evidence type="ECO:0000256" key="1">
    <source>
        <dbReference type="ARBA" id="ARBA00004635"/>
    </source>
</evidence>
<evidence type="ECO:0000256" key="3">
    <source>
        <dbReference type="ARBA" id="ARBA00022544"/>
    </source>
</evidence>
<dbReference type="InterPro" id="IPR057336">
    <property type="entry name" value="GerAC_N"/>
</dbReference>
<dbReference type="Pfam" id="PF25198">
    <property type="entry name" value="Spore_GerAC_N"/>
    <property type="match status" value="1"/>
</dbReference>
<proteinExistence type="inferred from homology"/>
<gene>
    <name evidence="10" type="ORF">AB1300_01720</name>
</gene>
<evidence type="ECO:0000256" key="4">
    <source>
        <dbReference type="ARBA" id="ARBA00022729"/>
    </source>
</evidence>
<evidence type="ECO:0000259" key="8">
    <source>
        <dbReference type="Pfam" id="PF05504"/>
    </source>
</evidence>
<accession>A0ABV3VS76</accession>
<dbReference type="PROSITE" id="PS51257">
    <property type="entry name" value="PROKAR_LIPOPROTEIN"/>
    <property type="match status" value="1"/>
</dbReference>
<protein>
    <submittedName>
        <fullName evidence="10">Ger(X)C family spore germination protein</fullName>
    </submittedName>
</protein>
<keyword evidence="4" id="KW-0732">Signal</keyword>
<dbReference type="InterPro" id="IPR038501">
    <property type="entry name" value="Spore_GerAC_C_sf"/>
</dbReference>
<evidence type="ECO:0000256" key="2">
    <source>
        <dbReference type="ARBA" id="ARBA00007886"/>
    </source>
</evidence>
<dbReference type="PANTHER" id="PTHR35789:SF1">
    <property type="entry name" value="SPORE GERMINATION PROTEIN B3"/>
    <property type="match status" value="1"/>
</dbReference>
<evidence type="ECO:0000313" key="10">
    <source>
        <dbReference type="EMBL" id="MEX3743845.1"/>
    </source>
</evidence>